<gene>
    <name evidence="2" type="ORF">VNO77_37653</name>
</gene>
<keyword evidence="1" id="KW-0472">Membrane</keyword>
<sequence>MSLKLATCRKKIMYCGMCLTLDCFPLIFLRRISEWFVHQFGHNLTTASKYLSSSGEHTNVDIPNKHPIQPQQPVPEPLKLSLLPQTMVQSLPMVIWCRLIPPRTRNCMAHTFPSCCGRELESVSRHETGFAWSKRWLLLVACMGEGRFFPKRRREMTFGNLETRFGLMDLNNSFSNAKGVDHIKFISLGNSVGGRSFVHDCSLSNRMKFGPMRHRSRELSIGVNSFSSPSSFLSSLSVSTF</sequence>
<evidence type="ECO:0000313" key="3">
    <source>
        <dbReference type="Proteomes" id="UP001367508"/>
    </source>
</evidence>
<feature type="transmembrane region" description="Helical" evidence="1">
    <location>
        <begin position="12"/>
        <end position="29"/>
    </location>
</feature>
<evidence type="ECO:0000256" key="1">
    <source>
        <dbReference type="SAM" id="Phobius"/>
    </source>
</evidence>
<reference evidence="2 3" key="1">
    <citation type="submission" date="2024-01" db="EMBL/GenBank/DDBJ databases">
        <title>The genomes of 5 underutilized Papilionoideae crops provide insights into root nodulation and disease resistanc.</title>
        <authorList>
            <person name="Jiang F."/>
        </authorList>
    </citation>
    <scope>NUCLEOTIDE SEQUENCE [LARGE SCALE GENOMIC DNA]</scope>
    <source>
        <strain evidence="2">LVBAO_FW01</strain>
        <tissue evidence="2">Leaves</tissue>
    </source>
</reference>
<dbReference type="EMBL" id="JAYMYQ010000009">
    <property type="protein sequence ID" value="KAK7313172.1"/>
    <property type="molecule type" value="Genomic_DNA"/>
</dbReference>
<comment type="caution">
    <text evidence="2">The sequence shown here is derived from an EMBL/GenBank/DDBJ whole genome shotgun (WGS) entry which is preliminary data.</text>
</comment>
<name>A0AAN9PWT3_CANGL</name>
<dbReference type="AlphaFoldDB" id="A0AAN9PWT3"/>
<accession>A0AAN9PWT3</accession>
<keyword evidence="3" id="KW-1185">Reference proteome</keyword>
<protein>
    <submittedName>
        <fullName evidence="2">Uncharacterized protein</fullName>
    </submittedName>
</protein>
<organism evidence="2 3">
    <name type="scientific">Canavalia gladiata</name>
    <name type="common">Sword bean</name>
    <name type="synonym">Dolichos gladiatus</name>
    <dbReference type="NCBI Taxonomy" id="3824"/>
    <lineage>
        <taxon>Eukaryota</taxon>
        <taxon>Viridiplantae</taxon>
        <taxon>Streptophyta</taxon>
        <taxon>Embryophyta</taxon>
        <taxon>Tracheophyta</taxon>
        <taxon>Spermatophyta</taxon>
        <taxon>Magnoliopsida</taxon>
        <taxon>eudicotyledons</taxon>
        <taxon>Gunneridae</taxon>
        <taxon>Pentapetalae</taxon>
        <taxon>rosids</taxon>
        <taxon>fabids</taxon>
        <taxon>Fabales</taxon>
        <taxon>Fabaceae</taxon>
        <taxon>Papilionoideae</taxon>
        <taxon>50 kb inversion clade</taxon>
        <taxon>NPAAA clade</taxon>
        <taxon>indigoferoid/millettioid clade</taxon>
        <taxon>Phaseoleae</taxon>
        <taxon>Canavalia</taxon>
    </lineage>
</organism>
<keyword evidence="1" id="KW-1133">Transmembrane helix</keyword>
<keyword evidence="1" id="KW-0812">Transmembrane</keyword>
<dbReference type="Proteomes" id="UP001367508">
    <property type="component" value="Unassembled WGS sequence"/>
</dbReference>
<proteinExistence type="predicted"/>
<evidence type="ECO:0000313" key="2">
    <source>
        <dbReference type="EMBL" id="KAK7313172.1"/>
    </source>
</evidence>